<evidence type="ECO:0000313" key="2">
    <source>
        <dbReference type="Proteomes" id="UP000198790"/>
    </source>
</evidence>
<keyword evidence="2" id="KW-1185">Reference proteome</keyword>
<evidence type="ECO:0000313" key="1">
    <source>
        <dbReference type="EMBL" id="SFB36068.1"/>
    </source>
</evidence>
<accession>A0A1I1AHV5</accession>
<dbReference type="EMBL" id="FOKK01000008">
    <property type="protein sequence ID" value="SFB36068.1"/>
    <property type="molecule type" value="Genomic_DNA"/>
</dbReference>
<dbReference type="AlphaFoldDB" id="A0A1I1AHV5"/>
<proteinExistence type="predicted"/>
<organism evidence="1 2">
    <name type="scientific">Algoriphagus aquimarinus</name>
    <dbReference type="NCBI Taxonomy" id="237018"/>
    <lineage>
        <taxon>Bacteria</taxon>
        <taxon>Pseudomonadati</taxon>
        <taxon>Bacteroidota</taxon>
        <taxon>Cytophagia</taxon>
        <taxon>Cytophagales</taxon>
        <taxon>Cyclobacteriaceae</taxon>
        <taxon>Algoriphagus</taxon>
    </lineage>
</organism>
<dbReference type="Proteomes" id="UP000198790">
    <property type="component" value="Unassembled WGS sequence"/>
</dbReference>
<reference evidence="1 2" key="1">
    <citation type="submission" date="2016-10" db="EMBL/GenBank/DDBJ databases">
        <authorList>
            <person name="de Groot N.N."/>
        </authorList>
    </citation>
    <scope>NUCLEOTIDE SEQUENCE [LARGE SCALE GENOMIC DNA]</scope>
    <source>
        <strain evidence="1 2">DSM 23399</strain>
    </source>
</reference>
<gene>
    <name evidence="1" type="ORF">SAMN04489723_10841</name>
</gene>
<dbReference type="STRING" id="237018.SAMN04489723_10841"/>
<protein>
    <submittedName>
        <fullName evidence="1">Uncharacterized protein</fullName>
    </submittedName>
</protein>
<name>A0A1I1AHV5_9BACT</name>
<sequence>MSLGNSKYRNYDKVFRDRHILIKVEKSVANGLLEDM</sequence>